<sequence length="63" mass="6774">TRLQIFGVVGDTHGHHPRAVGGPTVSPAGPRFVSANSPRTHPEIRLSVDPRPDLRSIGQVTDR</sequence>
<dbReference type="Proteomes" id="UP001234989">
    <property type="component" value="Chromosome 12"/>
</dbReference>
<reference evidence="2" key="1">
    <citation type="submission" date="2023-08" db="EMBL/GenBank/DDBJ databases">
        <title>A de novo genome assembly of Solanum verrucosum Schlechtendal, a Mexican diploid species geographically isolated from the other diploid A-genome species in potato relatives.</title>
        <authorList>
            <person name="Hosaka K."/>
        </authorList>
    </citation>
    <scope>NUCLEOTIDE SEQUENCE</scope>
    <source>
        <tissue evidence="2">Young leaves</tissue>
    </source>
</reference>
<dbReference type="AlphaFoldDB" id="A0AAF1A456"/>
<keyword evidence="3" id="KW-1185">Reference proteome</keyword>
<evidence type="ECO:0000313" key="3">
    <source>
        <dbReference type="Proteomes" id="UP001234989"/>
    </source>
</evidence>
<organism evidence="2 3">
    <name type="scientific">Solanum verrucosum</name>
    <dbReference type="NCBI Taxonomy" id="315347"/>
    <lineage>
        <taxon>Eukaryota</taxon>
        <taxon>Viridiplantae</taxon>
        <taxon>Streptophyta</taxon>
        <taxon>Embryophyta</taxon>
        <taxon>Tracheophyta</taxon>
        <taxon>Spermatophyta</taxon>
        <taxon>Magnoliopsida</taxon>
        <taxon>eudicotyledons</taxon>
        <taxon>Gunneridae</taxon>
        <taxon>Pentapetalae</taxon>
        <taxon>asterids</taxon>
        <taxon>lamiids</taxon>
        <taxon>Solanales</taxon>
        <taxon>Solanaceae</taxon>
        <taxon>Solanoideae</taxon>
        <taxon>Solaneae</taxon>
        <taxon>Solanum</taxon>
    </lineage>
</organism>
<name>A0AAF1A456_SOLVR</name>
<feature type="compositionally biased region" description="Basic and acidic residues" evidence="1">
    <location>
        <begin position="40"/>
        <end position="54"/>
    </location>
</feature>
<evidence type="ECO:0000313" key="2">
    <source>
        <dbReference type="EMBL" id="WMV59899.1"/>
    </source>
</evidence>
<protein>
    <submittedName>
        <fullName evidence="2">Uncharacterized protein</fullName>
    </submittedName>
</protein>
<dbReference type="EMBL" id="CP133623">
    <property type="protein sequence ID" value="WMV59899.1"/>
    <property type="molecule type" value="Genomic_DNA"/>
</dbReference>
<proteinExistence type="predicted"/>
<feature type="non-terminal residue" evidence="2">
    <location>
        <position position="1"/>
    </location>
</feature>
<accession>A0AAF1A456</accession>
<feature type="region of interest" description="Disordered" evidence="1">
    <location>
        <begin position="1"/>
        <end position="63"/>
    </location>
</feature>
<gene>
    <name evidence="2" type="ORF">MTR67_053284</name>
</gene>
<evidence type="ECO:0000256" key="1">
    <source>
        <dbReference type="SAM" id="MobiDB-lite"/>
    </source>
</evidence>